<comment type="caution">
    <text evidence="1">The sequence shown here is derived from an EMBL/GenBank/DDBJ whole genome shotgun (WGS) entry which is preliminary data.</text>
</comment>
<dbReference type="NCBIfam" id="NF038106">
    <property type="entry name" value="gamma_NF038106"/>
    <property type="match status" value="1"/>
</dbReference>
<dbReference type="EMBL" id="JACCKB010000011">
    <property type="protein sequence ID" value="NYZ66202.1"/>
    <property type="molecule type" value="Genomic_DNA"/>
</dbReference>
<proteinExistence type="predicted"/>
<dbReference type="InterPro" id="IPR047742">
    <property type="entry name" value="PA4642-like"/>
</dbReference>
<name>A0A853I3X0_9GAMM</name>
<keyword evidence="2" id="KW-1185">Reference proteome</keyword>
<dbReference type="Proteomes" id="UP000569732">
    <property type="component" value="Unassembled WGS sequence"/>
</dbReference>
<accession>A0A853I3X0</accession>
<reference evidence="1 2" key="1">
    <citation type="submission" date="2020-07" db="EMBL/GenBank/DDBJ databases">
        <title>Endozoicomonas sp. nov., isolated from sediment.</title>
        <authorList>
            <person name="Gu T."/>
        </authorList>
    </citation>
    <scope>NUCLEOTIDE SEQUENCE [LARGE SCALE GENOMIC DNA]</scope>
    <source>
        <strain evidence="1 2">SM1973</strain>
    </source>
</reference>
<protein>
    <submittedName>
        <fullName evidence="1">PA4642 family protein</fullName>
    </submittedName>
</protein>
<organism evidence="1 2">
    <name type="scientific">Spartinivicinus marinus</name>
    <dbReference type="NCBI Taxonomy" id="2994442"/>
    <lineage>
        <taxon>Bacteria</taxon>
        <taxon>Pseudomonadati</taxon>
        <taxon>Pseudomonadota</taxon>
        <taxon>Gammaproteobacteria</taxon>
        <taxon>Oceanospirillales</taxon>
        <taxon>Zooshikellaceae</taxon>
        <taxon>Spartinivicinus</taxon>
    </lineage>
</organism>
<evidence type="ECO:0000313" key="2">
    <source>
        <dbReference type="Proteomes" id="UP000569732"/>
    </source>
</evidence>
<sequence length="96" mass="10749">MKKDKQKVIGEDVSDERLKGLLTIQSHDGTNNDYHMLTNAYRALREDDFSRFLTFFIAAGHNINATNKEGETFLTTISSHQQASVYINALKQAGAS</sequence>
<evidence type="ECO:0000313" key="1">
    <source>
        <dbReference type="EMBL" id="NYZ66202.1"/>
    </source>
</evidence>
<dbReference type="AlphaFoldDB" id="A0A853I3X0"/>
<dbReference type="RefSeq" id="WP_180568230.1">
    <property type="nucleotide sequence ID" value="NZ_JACCKB010000011.1"/>
</dbReference>
<gene>
    <name evidence="1" type="ORF">H0A36_09265</name>
</gene>